<dbReference type="PANTHER" id="PTHR42648:SF11">
    <property type="entry name" value="TRANSPOSON TY4-P GAG-POL POLYPROTEIN"/>
    <property type="match status" value="1"/>
</dbReference>
<keyword evidence="3" id="KW-1188">Viral release from host cell</keyword>
<keyword evidence="14" id="KW-0694">RNA-binding</keyword>
<reference evidence="25" key="2">
    <citation type="journal article" date="2019" name="IMA Fungus">
        <title>Genome sequencing and comparison of five Tilletia species to identify candidate genes for the detection of regulated species infecting wheat.</title>
        <authorList>
            <person name="Nguyen H.D.T."/>
            <person name="Sultana T."/>
            <person name="Kesanakurti P."/>
            <person name="Hambleton S."/>
        </authorList>
    </citation>
    <scope>NUCLEOTIDE SEQUENCE</scope>
    <source>
        <strain evidence="25">DAOMC 236426</strain>
    </source>
</reference>
<evidence type="ECO:0000256" key="20">
    <source>
        <dbReference type="ARBA" id="ARBA00023268"/>
    </source>
</evidence>
<keyword evidence="17" id="KW-0808">Transferase</keyword>
<sequence length="1128" mass="124321">MTPHASLFDEIVPCSTSVITADGGRLRATGKGVVFLPIDDDQARLLPLSEVLLVPGLDFNLVSVYQLNQEQLRVEFTEELEAEITDPFYHGWKVTARWSKESQAYLVPVVRDKEHAFTASMMEYDDESDDGSDEASDDEEVATPVSDNERLRLGEMWHERLGHIGKSMLPTLAKNSVGLPELFAKRKNCGVSSCETCSLTNIKRSPFPDSTTKTTRPLELVHADLTGRIITKSLGGAEYLAVLVDDHTRMVWVLPLARKSDFADKFIEWRDEVVPHKGPIGTLRTDGGGEFNNWAIKAALSGARHEKSCAYTAQQNGVAERHVGIIKTIMRPLLHARNLPLVYWAEAASTAAYLRNHRPSRPLGGKTPFELWYGTPPRIDHLRIFGCLAFVMLPDKAREHSLSARARVGVFIGYDKYSKGYRVHFPDTGALAISRNVDFHEDKGYNFNTLVPEPTTITTPDVVVQSASRPPGTRPRLVVIGPRPPPAPPSPKIVEIELSGPAAPAPAPGPAPAPAAVPLPAAAAAPEGAVQSPAPTSAPAAAGPSSSAPRRRARAPPTIQYQTRQHQQRLLQGREQRATAGTVLSLSDSFATAFKAQLSADGIELEPNTLKDAMRRPDWAKWLEAMREEIDSHMEMGTWELAELPEGRDVVGSRWVFKLKLDSAGNVARYKGRLVAQGFSQIPGVDYDETYSPVTRFISIRTLLALAAYFHWHVHQLDVVTAYLYGLLDRPIYMRQPALFEAQGAEHLVCQLRRAIYGLKQSGREWYYTLHAALIDMGFVRCLFDPAIFIFGTGEEATVVAVYVDDVLVFGRRLEDINSFKSSFAKRFKMKDQGEIGQFLGINIERSPDGTSFLISQAAYIKSMLARFGFEHLKPAPSPLDSKQRLVPYEGQASEADTKLFQSMVGCLMWLSQASRADLAYAVAALARHAKNPGPIHLGCAKRVMRYVAGTIDFKLRIASHSEEDIVAHSDADLGGDHSAKSTSGWCISVHGATVAWGSKLQTLVADSTAQAELIAVWQTAREVLAIQHLLEDLGLRSTDAGPPSVIYCDNQPAIHNITNPVSNGLSRHIERKYLSTREHQERGLVKVQYINTRVNPADVFTKPLAPATFIQHRGTLGINNHHQSTST</sequence>
<keyword evidence="11" id="KW-0378">Hydrolase</keyword>
<keyword evidence="10" id="KW-0255">Endonuclease</keyword>
<evidence type="ECO:0000256" key="4">
    <source>
        <dbReference type="ARBA" id="ARBA00022670"/>
    </source>
</evidence>
<accession>A0A8X7STD8</accession>
<evidence type="ECO:0000256" key="14">
    <source>
        <dbReference type="ARBA" id="ARBA00022884"/>
    </source>
</evidence>
<keyword evidence="12" id="KW-0067">ATP-binding</keyword>
<dbReference type="GO" id="GO:0003887">
    <property type="term" value="F:DNA-directed DNA polymerase activity"/>
    <property type="evidence" value="ECO:0007669"/>
    <property type="project" value="UniProtKB-KW"/>
</dbReference>
<dbReference type="AlphaFoldDB" id="A0A8X7STD8"/>
<keyword evidence="6" id="KW-0540">Nuclease</keyword>
<comment type="function">
    <text evidence="1">The aspartyl protease (PR) mediates the proteolytic cleavages of the Gag and Gag-Pol polyproteins after assembly of the VLP.</text>
</comment>
<protein>
    <recommendedName>
        <fullName evidence="24">Integrase catalytic domain-containing protein</fullName>
    </recommendedName>
</protein>
<dbReference type="InterPro" id="IPR054722">
    <property type="entry name" value="PolX-like_BBD"/>
</dbReference>
<dbReference type="InterPro" id="IPR036397">
    <property type="entry name" value="RNaseH_sf"/>
</dbReference>
<feature type="compositionally biased region" description="Low complexity" evidence="23">
    <location>
        <begin position="524"/>
        <end position="548"/>
    </location>
</feature>
<evidence type="ECO:0000256" key="17">
    <source>
        <dbReference type="ARBA" id="ARBA00022932"/>
    </source>
</evidence>
<evidence type="ECO:0000256" key="18">
    <source>
        <dbReference type="ARBA" id="ARBA00023113"/>
    </source>
</evidence>
<dbReference type="Pfam" id="PF25597">
    <property type="entry name" value="SH3_retrovirus"/>
    <property type="match status" value="1"/>
</dbReference>
<feature type="compositionally biased region" description="Polar residues" evidence="23">
    <location>
        <begin position="559"/>
        <end position="570"/>
    </location>
</feature>
<evidence type="ECO:0000256" key="15">
    <source>
        <dbReference type="ARBA" id="ARBA00022908"/>
    </source>
</evidence>
<keyword evidence="26" id="KW-1185">Reference proteome</keyword>
<dbReference type="SUPFAM" id="SSF56672">
    <property type="entry name" value="DNA/RNA polymerases"/>
    <property type="match status" value="1"/>
</dbReference>
<dbReference type="InterPro" id="IPR012337">
    <property type="entry name" value="RNaseH-like_sf"/>
</dbReference>
<dbReference type="GO" id="GO:0006508">
    <property type="term" value="P:proteolysis"/>
    <property type="evidence" value="ECO:0007669"/>
    <property type="project" value="UniProtKB-KW"/>
</dbReference>
<feature type="compositionally biased region" description="Pro residues" evidence="23">
    <location>
        <begin position="482"/>
        <end position="491"/>
    </location>
</feature>
<evidence type="ECO:0000259" key="24">
    <source>
        <dbReference type="PROSITE" id="PS50994"/>
    </source>
</evidence>
<feature type="region of interest" description="Disordered" evidence="23">
    <location>
        <begin position="524"/>
        <end position="576"/>
    </location>
</feature>
<dbReference type="PANTHER" id="PTHR42648">
    <property type="entry name" value="TRANSPOSASE, PUTATIVE-RELATED"/>
    <property type="match status" value="1"/>
</dbReference>
<proteinExistence type="predicted"/>
<dbReference type="InterPro" id="IPR013103">
    <property type="entry name" value="RVT_2"/>
</dbReference>
<evidence type="ECO:0000256" key="13">
    <source>
        <dbReference type="ARBA" id="ARBA00022842"/>
    </source>
</evidence>
<evidence type="ECO:0000256" key="23">
    <source>
        <dbReference type="SAM" id="MobiDB-lite"/>
    </source>
</evidence>
<dbReference type="EMBL" id="LWDE02001753">
    <property type="protein sequence ID" value="KAE8239366.1"/>
    <property type="molecule type" value="Genomic_DNA"/>
</dbReference>
<keyword evidence="4" id="KW-0645">Protease</keyword>
<feature type="compositionally biased region" description="Acidic residues" evidence="23">
    <location>
        <begin position="124"/>
        <end position="141"/>
    </location>
</feature>
<keyword evidence="19" id="KW-0233">DNA recombination</keyword>
<comment type="catalytic activity">
    <reaction evidence="21">
        <text>DNA(n) + a 2'-deoxyribonucleoside 5'-triphosphate = DNA(n+1) + diphosphate</text>
        <dbReference type="Rhea" id="RHEA:22508"/>
        <dbReference type="Rhea" id="RHEA-COMP:17339"/>
        <dbReference type="Rhea" id="RHEA-COMP:17340"/>
        <dbReference type="ChEBI" id="CHEBI:33019"/>
        <dbReference type="ChEBI" id="CHEBI:61560"/>
        <dbReference type="ChEBI" id="CHEBI:173112"/>
        <dbReference type="EC" id="2.7.7.49"/>
    </reaction>
</comment>
<keyword evidence="16" id="KW-0695">RNA-directed DNA polymerase</keyword>
<keyword evidence="13" id="KW-0460">Magnesium</keyword>
<keyword evidence="15" id="KW-0229">DNA integration</keyword>
<dbReference type="GO" id="GO:0005524">
    <property type="term" value="F:ATP binding"/>
    <property type="evidence" value="ECO:0007669"/>
    <property type="project" value="UniProtKB-KW"/>
</dbReference>
<evidence type="ECO:0000256" key="10">
    <source>
        <dbReference type="ARBA" id="ARBA00022759"/>
    </source>
</evidence>
<evidence type="ECO:0000256" key="7">
    <source>
        <dbReference type="ARBA" id="ARBA00022723"/>
    </source>
</evidence>
<keyword evidence="20" id="KW-0511">Multifunctional enzyme</keyword>
<dbReference type="CDD" id="cd09272">
    <property type="entry name" value="RNase_HI_RT_Ty1"/>
    <property type="match status" value="1"/>
</dbReference>
<organism evidence="25 26">
    <name type="scientific">Tilletia controversa</name>
    <name type="common">dwarf bunt fungus</name>
    <dbReference type="NCBI Taxonomy" id="13291"/>
    <lineage>
        <taxon>Eukaryota</taxon>
        <taxon>Fungi</taxon>
        <taxon>Dikarya</taxon>
        <taxon>Basidiomycota</taxon>
        <taxon>Ustilaginomycotina</taxon>
        <taxon>Exobasidiomycetes</taxon>
        <taxon>Tilletiales</taxon>
        <taxon>Tilletiaceae</taxon>
        <taxon>Tilletia</taxon>
    </lineage>
</organism>
<dbReference type="GO" id="GO:0004190">
    <property type="term" value="F:aspartic-type endopeptidase activity"/>
    <property type="evidence" value="ECO:0007669"/>
    <property type="project" value="UniProtKB-KW"/>
</dbReference>
<dbReference type="GO" id="GO:0003964">
    <property type="term" value="F:RNA-directed DNA polymerase activity"/>
    <property type="evidence" value="ECO:0007669"/>
    <property type="project" value="UniProtKB-KW"/>
</dbReference>
<evidence type="ECO:0000313" key="25">
    <source>
        <dbReference type="EMBL" id="KAE8239366.1"/>
    </source>
</evidence>
<dbReference type="GO" id="GO:0032196">
    <property type="term" value="P:transposition"/>
    <property type="evidence" value="ECO:0007669"/>
    <property type="project" value="UniProtKB-KW"/>
</dbReference>
<evidence type="ECO:0000256" key="6">
    <source>
        <dbReference type="ARBA" id="ARBA00022722"/>
    </source>
</evidence>
<comment type="caution">
    <text evidence="25">The sequence shown here is derived from an EMBL/GenBank/DDBJ whole genome shotgun (WGS) entry which is preliminary data.</text>
</comment>
<keyword evidence="2" id="KW-0815">Transposition</keyword>
<dbReference type="SUPFAM" id="SSF53098">
    <property type="entry name" value="Ribonuclease H-like"/>
    <property type="match status" value="1"/>
</dbReference>
<dbReference type="GO" id="GO:0006310">
    <property type="term" value="P:DNA recombination"/>
    <property type="evidence" value="ECO:0007669"/>
    <property type="project" value="UniProtKB-KW"/>
</dbReference>
<evidence type="ECO:0000256" key="3">
    <source>
        <dbReference type="ARBA" id="ARBA00022612"/>
    </source>
</evidence>
<dbReference type="GO" id="GO:0003723">
    <property type="term" value="F:RNA binding"/>
    <property type="evidence" value="ECO:0007669"/>
    <property type="project" value="UniProtKB-KW"/>
</dbReference>
<evidence type="ECO:0000256" key="12">
    <source>
        <dbReference type="ARBA" id="ARBA00022840"/>
    </source>
</evidence>
<evidence type="ECO:0000256" key="22">
    <source>
        <dbReference type="ARBA" id="ARBA00049244"/>
    </source>
</evidence>
<name>A0A8X7STD8_9BASI</name>
<evidence type="ECO:0000313" key="26">
    <source>
        <dbReference type="Proteomes" id="UP000077684"/>
    </source>
</evidence>
<dbReference type="PROSITE" id="PS50994">
    <property type="entry name" value="INTEGRASE"/>
    <property type="match status" value="1"/>
</dbReference>
<evidence type="ECO:0000256" key="21">
    <source>
        <dbReference type="ARBA" id="ARBA00048173"/>
    </source>
</evidence>
<evidence type="ECO:0000256" key="16">
    <source>
        <dbReference type="ARBA" id="ARBA00022918"/>
    </source>
</evidence>
<keyword evidence="17" id="KW-0239">DNA-directed DNA polymerase</keyword>
<feature type="domain" description="Integrase catalytic" evidence="24">
    <location>
        <begin position="213"/>
        <end position="376"/>
    </location>
</feature>
<evidence type="ECO:0000256" key="11">
    <source>
        <dbReference type="ARBA" id="ARBA00022801"/>
    </source>
</evidence>
<dbReference type="InterPro" id="IPR057670">
    <property type="entry name" value="SH3_retrovirus"/>
</dbReference>
<feature type="region of interest" description="Disordered" evidence="23">
    <location>
        <begin position="463"/>
        <end position="494"/>
    </location>
</feature>
<evidence type="ECO:0000256" key="5">
    <source>
        <dbReference type="ARBA" id="ARBA00022695"/>
    </source>
</evidence>
<dbReference type="InterPro" id="IPR039537">
    <property type="entry name" value="Retrotran_Ty1/copia-like"/>
</dbReference>
<evidence type="ECO:0000256" key="19">
    <source>
        <dbReference type="ARBA" id="ARBA00023172"/>
    </source>
</evidence>
<keyword evidence="5" id="KW-0548">Nucleotidyltransferase</keyword>
<dbReference type="GO" id="GO:0004519">
    <property type="term" value="F:endonuclease activity"/>
    <property type="evidence" value="ECO:0007669"/>
    <property type="project" value="UniProtKB-KW"/>
</dbReference>
<dbReference type="Proteomes" id="UP000077684">
    <property type="component" value="Unassembled WGS sequence"/>
</dbReference>
<dbReference type="Gene3D" id="3.30.420.10">
    <property type="entry name" value="Ribonuclease H-like superfamily/Ribonuclease H"/>
    <property type="match status" value="1"/>
</dbReference>
<dbReference type="GO" id="GO:0015074">
    <property type="term" value="P:DNA integration"/>
    <property type="evidence" value="ECO:0007669"/>
    <property type="project" value="UniProtKB-KW"/>
</dbReference>
<dbReference type="GO" id="GO:0046872">
    <property type="term" value="F:metal ion binding"/>
    <property type="evidence" value="ECO:0007669"/>
    <property type="project" value="UniProtKB-KW"/>
</dbReference>
<dbReference type="InterPro" id="IPR043502">
    <property type="entry name" value="DNA/RNA_pol_sf"/>
</dbReference>
<dbReference type="Pfam" id="PF22936">
    <property type="entry name" value="Pol_BBD"/>
    <property type="match status" value="1"/>
</dbReference>
<dbReference type="Pfam" id="PF07727">
    <property type="entry name" value="RVT_2"/>
    <property type="match status" value="1"/>
</dbReference>
<evidence type="ECO:0000256" key="1">
    <source>
        <dbReference type="ARBA" id="ARBA00002180"/>
    </source>
</evidence>
<gene>
    <name evidence="25" type="ORF">A4X06_0g8301</name>
</gene>
<keyword evidence="8" id="KW-0547">Nucleotide-binding</keyword>
<dbReference type="InterPro" id="IPR001584">
    <property type="entry name" value="Integrase_cat-core"/>
</dbReference>
<comment type="catalytic activity">
    <reaction evidence="22">
        <text>DNA(n) + a 2'-deoxyribonucleoside 5'-triphosphate = DNA(n+1) + diphosphate</text>
        <dbReference type="Rhea" id="RHEA:22508"/>
        <dbReference type="Rhea" id="RHEA-COMP:17339"/>
        <dbReference type="Rhea" id="RHEA-COMP:17340"/>
        <dbReference type="ChEBI" id="CHEBI:33019"/>
        <dbReference type="ChEBI" id="CHEBI:61560"/>
        <dbReference type="ChEBI" id="CHEBI:173112"/>
        <dbReference type="EC" id="2.7.7.7"/>
    </reaction>
</comment>
<feature type="region of interest" description="Disordered" evidence="23">
    <location>
        <begin position="124"/>
        <end position="148"/>
    </location>
</feature>
<keyword evidence="7" id="KW-0479">Metal-binding</keyword>
<reference evidence="25" key="1">
    <citation type="submission" date="2016-04" db="EMBL/GenBank/DDBJ databases">
        <authorList>
            <person name="Nguyen H.D."/>
            <person name="Samba Siva P."/>
            <person name="Cullis J."/>
            <person name="Levesque C.A."/>
            <person name="Hambleton S."/>
        </authorList>
    </citation>
    <scope>NUCLEOTIDE SEQUENCE</scope>
    <source>
        <strain evidence="25">DAOMC 236426</strain>
    </source>
</reference>
<evidence type="ECO:0000256" key="2">
    <source>
        <dbReference type="ARBA" id="ARBA00022578"/>
    </source>
</evidence>
<keyword evidence="18" id="KW-0917">Virion maturation</keyword>
<keyword evidence="9" id="KW-0064">Aspartyl protease</keyword>
<evidence type="ECO:0000256" key="9">
    <source>
        <dbReference type="ARBA" id="ARBA00022750"/>
    </source>
</evidence>
<dbReference type="GO" id="GO:0005634">
    <property type="term" value="C:nucleus"/>
    <property type="evidence" value="ECO:0007669"/>
    <property type="project" value="UniProtKB-ARBA"/>
</dbReference>
<evidence type="ECO:0000256" key="8">
    <source>
        <dbReference type="ARBA" id="ARBA00022741"/>
    </source>
</evidence>